<dbReference type="AlphaFoldDB" id="A0A1R1WXZ1"/>
<name>A0A1R1WXZ1_9FUNG</name>
<organism evidence="1 2">
    <name type="scientific">Smittium culicis</name>
    <dbReference type="NCBI Taxonomy" id="133412"/>
    <lineage>
        <taxon>Eukaryota</taxon>
        <taxon>Fungi</taxon>
        <taxon>Fungi incertae sedis</taxon>
        <taxon>Zoopagomycota</taxon>
        <taxon>Kickxellomycotina</taxon>
        <taxon>Harpellomycetes</taxon>
        <taxon>Harpellales</taxon>
        <taxon>Legeriomycetaceae</taxon>
        <taxon>Smittium</taxon>
    </lineage>
</organism>
<proteinExistence type="predicted"/>
<gene>
    <name evidence="1" type="ORF">AYI70_g12336</name>
</gene>
<sequence>MGLSRRNIKGSIKVTKKSNYPSTISNIASSFKSARQIHLEKDSEDNTINLKNAPHFQFQNNLLYISSRVQNEAFN</sequence>
<reference evidence="1 2" key="1">
    <citation type="submission" date="2017-01" db="EMBL/GenBank/DDBJ databases">
        <authorList>
            <person name="Mah S.A."/>
            <person name="Swanson W.J."/>
            <person name="Moy G.W."/>
            <person name="Vacquier V.D."/>
        </authorList>
    </citation>
    <scope>NUCLEOTIDE SEQUENCE [LARGE SCALE GENOMIC DNA]</scope>
    <source>
        <strain evidence="1 2">GSMNP</strain>
    </source>
</reference>
<accession>A0A1R1WXZ1</accession>
<evidence type="ECO:0000313" key="2">
    <source>
        <dbReference type="Proteomes" id="UP000187283"/>
    </source>
</evidence>
<dbReference type="EMBL" id="LSSN01006095">
    <property type="protein sequence ID" value="OMJ07224.1"/>
    <property type="molecule type" value="Genomic_DNA"/>
</dbReference>
<protein>
    <submittedName>
        <fullName evidence="1">Uncharacterized protein</fullName>
    </submittedName>
</protein>
<comment type="caution">
    <text evidence="1">The sequence shown here is derived from an EMBL/GenBank/DDBJ whole genome shotgun (WGS) entry which is preliminary data.</text>
</comment>
<dbReference type="Proteomes" id="UP000187283">
    <property type="component" value="Unassembled WGS sequence"/>
</dbReference>
<evidence type="ECO:0000313" key="1">
    <source>
        <dbReference type="EMBL" id="OMJ07224.1"/>
    </source>
</evidence>
<keyword evidence="2" id="KW-1185">Reference proteome</keyword>